<dbReference type="InterPro" id="IPR035901">
    <property type="entry name" value="GIY-YIG_endonuc_sf"/>
</dbReference>
<gene>
    <name evidence="2" type="ORF">A2994_03245</name>
</gene>
<evidence type="ECO:0000313" key="2">
    <source>
        <dbReference type="EMBL" id="OGB85285.1"/>
    </source>
</evidence>
<evidence type="ECO:0000259" key="1">
    <source>
        <dbReference type="PROSITE" id="PS50164"/>
    </source>
</evidence>
<dbReference type="EMBL" id="METE01000006">
    <property type="protein sequence ID" value="OGB85285.1"/>
    <property type="molecule type" value="Genomic_DNA"/>
</dbReference>
<dbReference type="InterPro" id="IPR000305">
    <property type="entry name" value="GIY-YIG_endonuc"/>
</dbReference>
<dbReference type="SMART" id="SM00465">
    <property type="entry name" value="GIYc"/>
    <property type="match status" value="1"/>
</dbReference>
<sequence length="87" mass="10589">MFYVYVLQSTIRDQAYVGFTTDPKNRLKEHNQGLNPSTKPYRPWSLIYYEACLNENDAKHREVYLKTTQGRRLLNRRLRDYRYQVKV</sequence>
<feature type="domain" description="GIY-YIG" evidence="1">
    <location>
        <begin position="1"/>
        <end position="76"/>
    </location>
</feature>
<name>A0A1F4PNS6_UNCK3</name>
<dbReference type="Proteomes" id="UP000179010">
    <property type="component" value="Unassembled WGS sequence"/>
</dbReference>
<dbReference type="Gene3D" id="3.40.1440.10">
    <property type="entry name" value="GIY-YIG endonuclease"/>
    <property type="match status" value="1"/>
</dbReference>
<dbReference type="PROSITE" id="PS50164">
    <property type="entry name" value="GIY_YIG"/>
    <property type="match status" value="1"/>
</dbReference>
<proteinExistence type="predicted"/>
<accession>A0A1F4PNS6</accession>
<organism evidence="2 3">
    <name type="scientific">candidate division Kazan bacterium RIFCSPLOWO2_01_FULL_48_13</name>
    <dbReference type="NCBI Taxonomy" id="1798539"/>
    <lineage>
        <taxon>Bacteria</taxon>
        <taxon>Bacteria division Kazan-3B-28</taxon>
    </lineage>
</organism>
<protein>
    <recommendedName>
        <fullName evidence="1">GIY-YIG domain-containing protein</fullName>
    </recommendedName>
</protein>
<reference evidence="2 3" key="1">
    <citation type="journal article" date="2016" name="Nat. Commun.">
        <title>Thousands of microbial genomes shed light on interconnected biogeochemical processes in an aquifer system.</title>
        <authorList>
            <person name="Anantharaman K."/>
            <person name="Brown C.T."/>
            <person name="Hug L.A."/>
            <person name="Sharon I."/>
            <person name="Castelle C.J."/>
            <person name="Probst A.J."/>
            <person name="Thomas B.C."/>
            <person name="Singh A."/>
            <person name="Wilkins M.J."/>
            <person name="Karaoz U."/>
            <person name="Brodie E.L."/>
            <person name="Williams K.H."/>
            <person name="Hubbard S.S."/>
            <person name="Banfield J.F."/>
        </authorList>
    </citation>
    <scope>NUCLEOTIDE SEQUENCE [LARGE SCALE GENOMIC DNA]</scope>
</reference>
<dbReference type="CDD" id="cd10449">
    <property type="entry name" value="GIY-YIG_SLX1_like"/>
    <property type="match status" value="1"/>
</dbReference>
<comment type="caution">
    <text evidence="2">The sequence shown here is derived from an EMBL/GenBank/DDBJ whole genome shotgun (WGS) entry which is preliminary data.</text>
</comment>
<dbReference type="AlphaFoldDB" id="A0A1F4PNS6"/>
<dbReference type="SUPFAM" id="SSF82771">
    <property type="entry name" value="GIY-YIG endonuclease"/>
    <property type="match status" value="1"/>
</dbReference>
<dbReference type="Pfam" id="PF01541">
    <property type="entry name" value="GIY-YIG"/>
    <property type="match status" value="1"/>
</dbReference>
<evidence type="ECO:0000313" key="3">
    <source>
        <dbReference type="Proteomes" id="UP000179010"/>
    </source>
</evidence>
<dbReference type="STRING" id="1798539.A2994_03245"/>